<dbReference type="EMBL" id="KD240837">
    <property type="protein sequence ID" value="EMS49681.1"/>
    <property type="molecule type" value="Genomic_DNA"/>
</dbReference>
<feature type="region of interest" description="Disordered" evidence="1">
    <location>
        <begin position="1"/>
        <end position="36"/>
    </location>
</feature>
<feature type="region of interest" description="Disordered" evidence="1">
    <location>
        <begin position="68"/>
        <end position="122"/>
    </location>
</feature>
<reference evidence="2" key="1">
    <citation type="journal article" date="2013" name="Nature">
        <title>Draft genome of the wheat A-genome progenitor Triticum urartu.</title>
        <authorList>
            <person name="Ling H.Q."/>
            <person name="Zhao S."/>
            <person name="Liu D."/>
            <person name="Wang J."/>
            <person name="Sun H."/>
            <person name="Zhang C."/>
            <person name="Fan H."/>
            <person name="Li D."/>
            <person name="Dong L."/>
            <person name="Tao Y."/>
            <person name="Gao C."/>
            <person name="Wu H."/>
            <person name="Li Y."/>
            <person name="Cui Y."/>
            <person name="Guo X."/>
            <person name="Zheng S."/>
            <person name="Wang B."/>
            <person name="Yu K."/>
            <person name="Liang Q."/>
            <person name="Yang W."/>
            <person name="Lou X."/>
            <person name="Chen J."/>
            <person name="Feng M."/>
            <person name="Jian J."/>
            <person name="Zhang X."/>
            <person name="Luo G."/>
            <person name="Jiang Y."/>
            <person name="Liu J."/>
            <person name="Wang Z."/>
            <person name="Sha Y."/>
            <person name="Zhang B."/>
            <person name="Wu H."/>
            <person name="Tang D."/>
            <person name="Shen Q."/>
            <person name="Xue P."/>
            <person name="Zou S."/>
            <person name="Wang X."/>
            <person name="Liu X."/>
            <person name="Wang F."/>
            <person name="Yang Y."/>
            <person name="An X."/>
            <person name="Dong Z."/>
            <person name="Zhang K."/>
            <person name="Zhang X."/>
            <person name="Luo M.C."/>
            <person name="Dvorak J."/>
            <person name="Tong Y."/>
            <person name="Wang J."/>
            <person name="Yang H."/>
            <person name="Li Z."/>
            <person name="Wang D."/>
            <person name="Zhang A."/>
            <person name="Wang J."/>
        </authorList>
    </citation>
    <scope>NUCLEOTIDE SEQUENCE</scope>
</reference>
<organism evidence="2">
    <name type="scientific">Triticum urartu</name>
    <name type="common">Red wild einkorn</name>
    <name type="synonym">Crithodium urartu</name>
    <dbReference type="NCBI Taxonomy" id="4572"/>
    <lineage>
        <taxon>Eukaryota</taxon>
        <taxon>Viridiplantae</taxon>
        <taxon>Streptophyta</taxon>
        <taxon>Embryophyta</taxon>
        <taxon>Tracheophyta</taxon>
        <taxon>Spermatophyta</taxon>
        <taxon>Magnoliopsida</taxon>
        <taxon>Liliopsida</taxon>
        <taxon>Poales</taxon>
        <taxon>Poaceae</taxon>
        <taxon>BOP clade</taxon>
        <taxon>Pooideae</taxon>
        <taxon>Triticodae</taxon>
        <taxon>Triticeae</taxon>
        <taxon>Triticinae</taxon>
        <taxon>Triticum</taxon>
    </lineage>
</organism>
<proteinExistence type="predicted"/>
<accession>M7YRL5</accession>
<evidence type="ECO:0000256" key="1">
    <source>
        <dbReference type="SAM" id="MobiDB-lite"/>
    </source>
</evidence>
<evidence type="ECO:0000313" key="2">
    <source>
        <dbReference type="EMBL" id="EMS49681.1"/>
    </source>
</evidence>
<feature type="compositionally biased region" description="Polar residues" evidence="1">
    <location>
        <begin position="72"/>
        <end position="89"/>
    </location>
</feature>
<gene>
    <name evidence="2" type="ORF">TRIUR3_15988</name>
</gene>
<protein>
    <submittedName>
        <fullName evidence="2">Uncharacterized protein</fullName>
    </submittedName>
</protein>
<sequence length="122" mass="13650">MQWRRTSRCSREENHGAAALQPDGAMQRQSDARSVERHAELGDDLHGTCGGARNLWVRVIESLYPCGAAPSPASSQKIPRKSFPSSIQSKLPEVPLLSTEFEQPRQQQPRAGARRRQPGHRR</sequence>
<feature type="compositionally biased region" description="Basic residues" evidence="1">
    <location>
        <begin position="112"/>
        <end position="122"/>
    </location>
</feature>
<name>M7YRL5_TRIUA</name>
<dbReference type="AlphaFoldDB" id="M7YRL5"/>